<dbReference type="OrthoDB" id="10264848at2759"/>
<feature type="compositionally biased region" description="Low complexity" evidence="1">
    <location>
        <begin position="778"/>
        <end position="797"/>
    </location>
</feature>
<gene>
    <name evidence="3" type="primary">Piso0_005116</name>
    <name evidence="3" type="ORF">GNLVRS01_PISO0M07998g</name>
</gene>
<keyword evidence="4" id="KW-1185">Reference proteome</keyword>
<evidence type="ECO:0000256" key="1">
    <source>
        <dbReference type="SAM" id="MobiDB-lite"/>
    </source>
</evidence>
<organism evidence="3 4">
    <name type="scientific">Pichia sorbitophila (strain ATCC MYA-4447 / BCRC 22081 / CBS 7064 / NBRC 10061 / NRRL Y-12695)</name>
    <name type="common">Hybrid yeast</name>
    <dbReference type="NCBI Taxonomy" id="559304"/>
    <lineage>
        <taxon>Eukaryota</taxon>
        <taxon>Fungi</taxon>
        <taxon>Dikarya</taxon>
        <taxon>Ascomycota</taxon>
        <taxon>Saccharomycotina</taxon>
        <taxon>Pichiomycetes</taxon>
        <taxon>Debaryomycetaceae</taxon>
        <taxon>Millerozyma</taxon>
    </lineage>
</organism>
<dbReference type="eggNOG" id="ENOG502T6N3">
    <property type="taxonomic scope" value="Eukaryota"/>
</dbReference>
<feature type="region of interest" description="Disordered" evidence="1">
    <location>
        <begin position="560"/>
        <end position="615"/>
    </location>
</feature>
<dbReference type="STRING" id="559304.G8Y497"/>
<dbReference type="Pfam" id="PF02204">
    <property type="entry name" value="VPS9"/>
    <property type="match status" value="1"/>
</dbReference>
<feature type="compositionally biased region" description="Low complexity" evidence="1">
    <location>
        <begin position="593"/>
        <end position="609"/>
    </location>
</feature>
<reference evidence="3 4" key="1">
    <citation type="journal article" date="2012" name="G3 (Bethesda)">
        <title>Pichia sorbitophila, an interspecies yeast hybrid reveals early steps of genome resolution following polyploidization.</title>
        <authorList>
            <person name="Leh Louis V."/>
            <person name="Despons L."/>
            <person name="Friedrich A."/>
            <person name="Martin T."/>
            <person name="Durrens P."/>
            <person name="Casaregola S."/>
            <person name="Neuveglise C."/>
            <person name="Fairhead C."/>
            <person name="Marck C."/>
            <person name="Cruz J.A."/>
            <person name="Straub M.L."/>
            <person name="Kugler V."/>
            <person name="Sacerdot C."/>
            <person name="Uzunov Z."/>
            <person name="Thierry A."/>
            <person name="Weiss S."/>
            <person name="Bleykasten C."/>
            <person name="De Montigny J."/>
            <person name="Jacques N."/>
            <person name="Jung P."/>
            <person name="Lemaire M."/>
            <person name="Mallet S."/>
            <person name="Morel G."/>
            <person name="Richard G.F."/>
            <person name="Sarkar A."/>
            <person name="Savel G."/>
            <person name="Schacherer J."/>
            <person name="Seret M.L."/>
            <person name="Talla E."/>
            <person name="Samson G."/>
            <person name="Jubin C."/>
            <person name="Poulain J."/>
            <person name="Vacherie B."/>
            <person name="Barbe V."/>
            <person name="Pelletier E."/>
            <person name="Sherman D.J."/>
            <person name="Westhof E."/>
            <person name="Weissenbach J."/>
            <person name="Baret P.V."/>
            <person name="Wincker P."/>
            <person name="Gaillardin C."/>
            <person name="Dujon B."/>
            <person name="Souciet J.L."/>
        </authorList>
    </citation>
    <scope>NUCLEOTIDE SEQUENCE [LARGE SCALE GENOMIC DNA]</scope>
    <source>
        <strain evidence="4">ATCC MYA-4447 / BCRC 22081 / CBS 7064 / NBRC 10061 / NRRL Y-12695</strain>
    </source>
</reference>
<dbReference type="InParanoid" id="G8Y497"/>
<evidence type="ECO:0000313" key="4">
    <source>
        <dbReference type="Proteomes" id="UP000005222"/>
    </source>
</evidence>
<feature type="region of interest" description="Disordered" evidence="1">
    <location>
        <begin position="775"/>
        <end position="797"/>
    </location>
</feature>
<dbReference type="Proteomes" id="UP000005222">
    <property type="component" value="Chromosome M"/>
</dbReference>
<feature type="domain" description="VPS9" evidence="2">
    <location>
        <begin position="168"/>
        <end position="409"/>
    </location>
</feature>
<feature type="compositionally biased region" description="Polar residues" evidence="1">
    <location>
        <begin position="671"/>
        <end position="681"/>
    </location>
</feature>
<dbReference type="HOGENOM" id="CLU_019463_0_0_1"/>
<feature type="region of interest" description="Disordered" evidence="1">
    <location>
        <begin position="633"/>
        <end position="694"/>
    </location>
</feature>
<feature type="region of interest" description="Disordered" evidence="1">
    <location>
        <begin position="439"/>
        <end position="461"/>
    </location>
</feature>
<feature type="compositionally biased region" description="Polar residues" evidence="1">
    <location>
        <begin position="636"/>
        <end position="664"/>
    </location>
</feature>
<proteinExistence type="predicted"/>
<dbReference type="SUPFAM" id="SSF109993">
    <property type="entry name" value="VPS9 domain"/>
    <property type="match status" value="1"/>
</dbReference>
<protein>
    <submittedName>
        <fullName evidence="3">Piso0_005116 protein</fullName>
    </submittedName>
</protein>
<name>G8Y497_PICSO</name>
<dbReference type="PROSITE" id="PS51205">
    <property type="entry name" value="VPS9"/>
    <property type="match status" value="1"/>
</dbReference>
<dbReference type="InterPro" id="IPR037191">
    <property type="entry name" value="VPS9_dom_sf"/>
</dbReference>
<evidence type="ECO:0000259" key="2">
    <source>
        <dbReference type="PROSITE" id="PS51205"/>
    </source>
</evidence>
<dbReference type="Gene3D" id="1.20.1050.80">
    <property type="entry name" value="VPS9 domain"/>
    <property type="match status" value="1"/>
</dbReference>
<dbReference type="AlphaFoldDB" id="G8Y497"/>
<evidence type="ECO:0000313" key="3">
    <source>
        <dbReference type="EMBL" id="CCE85515.1"/>
    </source>
</evidence>
<sequence length="797" mass="89850">MESVDKLGIVSALEDDAREFCSTLNPSVKTLVEGFIKYLKEPRYQQPLTLNELSVLFSNFYKDLNILVSNLYTQSNSTKKLLISSSKFFQDHPDEFDYLIAISKYTASSSPKLNKRSDDQALMQLRVFNFFKFVTILESIEKAQLELFTSVHNQEEHITLVDKIFRFDERDIIYQEFLDEKICEIKKLSVPFRSFVETNGNDKCDEFFASIRNEEESNEWIRKIKQKCLDLNRSVTPSSKAKIIVDIQKLILLLLADIYGKDKTVNNDDLIPAFIYIIINYLSGSYSDLYLNLVFLKNFLNLIESYQIEKLSINTFMSNVSYYTPTDKVNRQLSTKKHNEKYSIFELLNLKENDDAKTKMEKIQFFDSDSDLIKFIQDNYLNNGEIMFYLTNLEAALFYLSNITVQDLECDVNVKSTRNILNVPLEKLVEQDLVNHFKFPDNKGTESKVQQPSSPRSRSSSLLNAISHRINDVANSVNRSRSNSSILNGLRSSSISNNREMFLNLNPNADVLSAQSSPSAHDQGVDATVPSSMMKNILGRISSVSVSQFRNSIEENMITPTEEEEGFKVSDYKHKRSNSALSRLSPSEPRTRSSSIENQNNGSNNLSTNGIQKRNSFTTKFTSGVSEFMTKFGPSYGTNPAPQSGVQSTAQNQVSNASLHTLSDNVGPENVSANGNSSKPSTPEKRPDLSSTRNTSLQVMDKWFNNISSGASFNKGSSGENNIDLNETKDYPLSDLTKYKFRSIDDLTLSELKDLKSCYDKLCIKLSALEEAQGEAQASISTGSGETESSAIAETGI</sequence>
<feature type="compositionally biased region" description="Low complexity" evidence="1">
    <location>
        <begin position="450"/>
        <end position="461"/>
    </location>
</feature>
<dbReference type="InterPro" id="IPR003123">
    <property type="entry name" value="VPS9"/>
</dbReference>
<accession>G8Y497</accession>
<dbReference type="EMBL" id="FO082047">
    <property type="protein sequence ID" value="CCE85515.1"/>
    <property type="molecule type" value="Genomic_DNA"/>
</dbReference>